<comment type="subcellular location">
    <subcellularLocation>
        <location evidence="3">Endoplasmic reticulum membrane</location>
        <topology evidence="3">Peripheral membrane protein</topology>
    </subcellularLocation>
    <subcellularLocation>
        <location evidence="2">Microsome membrane</location>
        <topology evidence="2">Peripheral membrane protein</topology>
    </subcellularLocation>
</comment>
<dbReference type="Gene3D" id="1.10.630.10">
    <property type="entry name" value="Cytochrome P450"/>
    <property type="match status" value="1"/>
</dbReference>
<dbReference type="GO" id="GO:0016705">
    <property type="term" value="F:oxidoreductase activity, acting on paired donors, with incorporation or reduction of molecular oxygen"/>
    <property type="evidence" value="ECO:0007669"/>
    <property type="project" value="InterPro"/>
</dbReference>
<keyword evidence="5 13" id="KW-0349">Heme</keyword>
<evidence type="ECO:0000256" key="9">
    <source>
        <dbReference type="ARBA" id="ARBA00023002"/>
    </source>
</evidence>
<keyword evidence="12 15" id="KW-0472">Membrane</keyword>
<dbReference type="AlphaFoldDB" id="A0A288D085"/>
<sequence length="519" mass="58787">MWLLVVGAVALALVVWWRRYSTHFSRRGIPSTTPLPVVGNMLDLMLRKTSMADTLTRLYRKFEPHPYAGVYITFPFVMVRDPELIRAITVKDFDHFTDHMEFFSLDKADTLSQRMLMTLKGKEWHSMRATLSPAFTTMKMKNMFTLMTDIARQSSDYLAKKSAEHQGSSGDENILTLEMKDFFTRVANDIIATTAFGVKVDSLAEPDNTFYRMGRDLTNMGATVVTGFMLFPKLMQLLGISFFDRKAMEFFKSTVYDTIRTREKHGIVRPDVIHLLMQARRGELVSEEGTKDGIAGTKDRSLSDKDVAAQAIAFFFAGFESIATLLTFCSYLLATHEDVQQRLQEEVDELMQKSGGQPSYEQVMGCQYLDMVLSETLRIYVPGTALDRVCARPYQLPATADGPGAWLYPGDVIWVPVHAIHRDPSHYPEPDRFDPERFSPENKHLIKPFTYFPFGSGPRFCIGQRFALMEAKVVLVHLLSKVSLQVVKKTPVPLKIEPSSVTIAIQGGAWLGIRRRLAS</sequence>
<dbReference type="GO" id="GO:0005789">
    <property type="term" value="C:endoplasmic reticulum membrane"/>
    <property type="evidence" value="ECO:0007669"/>
    <property type="project" value="UniProtKB-SubCell"/>
</dbReference>
<dbReference type="PRINTS" id="PR00385">
    <property type="entry name" value="P450"/>
</dbReference>
<dbReference type="InterPro" id="IPR002401">
    <property type="entry name" value="Cyt_P450_E_grp-I"/>
</dbReference>
<evidence type="ECO:0000256" key="3">
    <source>
        <dbReference type="ARBA" id="ARBA00004406"/>
    </source>
</evidence>
<evidence type="ECO:0000256" key="2">
    <source>
        <dbReference type="ARBA" id="ARBA00004174"/>
    </source>
</evidence>
<evidence type="ECO:0000256" key="14">
    <source>
        <dbReference type="RuleBase" id="RU000461"/>
    </source>
</evidence>
<evidence type="ECO:0000256" key="4">
    <source>
        <dbReference type="ARBA" id="ARBA00010617"/>
    </source>
</evidence>
<evidence type="ECO:0000256" key="12">
    <source>
        <dbReference type="ARBA" id="ARBA00023136"/>
    </source>
</evidence>
<dbReference type="Pfam" id="PF00067">
    <property type="entry name" value="p450"/>
    <property type="match status" value="1"/>
</dbReference>
<evidence type="ECO:0000256" key="13">
    <source>
        <dbReference type="PIRSR" id="PIRSR602401-1"/>
    </source>
</evidence>
<comment type="cofactor">
    <cofactor evidence="1 13">
        <name>heme</name>
        <dbReference type="ChEBI" id="CHEBI:30413"/>
    </cofactor>
</comment>
<dbReference type="GO" id="GO:0020037">
    <property type="term" value="F:heme binding"/>
    <property type="evidence" value="ECO:0007669"/>
    <property type="project" value="InterPro"/>
</dbReference>
<evidence type="ECO:0000256" key="6">
    <source>
        <dbReference type="ARBA" id="ARBA00022723"/>
    </source>
</evidence>
<evidence type="ECO:0000256" key="15">
    <source>
        <dbReference type="SAM" id="Phobius"/>
    </source>
</evidence>
<evidence type="ECO:0000256" key="11">
    <source>
        <dbReference type="ARBA" id="ARBA00023033"/>
    </source>
</evidence>
<dbReference type="SUPFAM" id="SSF48264">
    <property type="entry name" value="Cytochrome P450"/>
    <property type="match status" value="1"/>
</dbReference>
<evidence type="ECO:0000256" key="5">
    <source>
        <dbReference type="ARBA" id="ARBA00022617"/>
    </source>
</evidence>
<evidence type="ECO:0000256" key="1">
    <source>
        <dbReference type="ARBA" id="ARBA00001971"/>
    </source>
</evidence>
<dbReference type="PRINTS" id="PR00463">
    <property type="entry name" value="EP450I"/>
</dbReference>
<dbReference type="InterPro" id="IPR050476">
    <property type="entry name" value="Insect_CytP450_Detox"/>
</dbReference>
<dbReference type="GO" id="GO:0005506">
    <property type="term" value="F:iron ion binding"/>
    <property type="evidence" value="ECO:0007669"/>
    <property type="project" value="InterPro"/>
</dbReference>
<dbReference type="InterPro" id="IPR017972">
    <property type="entry name" value="Cyt_P450_CS"/>
</dbReference>
<proteinExistence type="evidence at transcript level"/>
<evidence type="ECO:0000256" key="8">
    <source>
        <dbReference type="ARBA" id="ARBA00022848"/>
    </source>
</evidence>
<organism evidence="16">
    <name type="scientific">Locusta migratoria manilensis</name>
    <name type="common">Oriental migratory locust</name>
    <dbReference type="NCBI Taxonomy" id="229990"/>
    <lineage>
        <taxon>Eukaryota</taxon>
        <taxon>Metazoa</taxon>
        <taxon>Ecdysozoa</taxon>
        <taxon>Arthropoda</taxon>
        <taxon>Hexapoda</taxon>
        <taxon>Insecta</taxon>
        <taxon>Pterygota</taxon>
        <taxon>Neoptera</taxon>
        <taxon>Polyneoptera</taxon>
        <taxon>Orthoptera</taxon>
        <taxon>Caelifera</taxon>
        <taxon>Acrididea</taxon>
        <taxon>Acridomorpha</taxon>
        <taxon>Acridoidea</taxon>
        <taxon>Acrididae</taxon>
        <taxon>Oedipodinae</taxon>
        <taxon>Locusta</taxon>
    </lineage>
</organism>
<dbReference type="InterPro" id="IPR001128">
    <property type="entry name" value="Cyt_P450"/>
</dbReference>
<dbReference type="CDD" id="cd11056">
    <property type="entry name" value="CYP6-like"/>
    <property type="match status" value="1"/>
</dbReference>
<evidence type="ECO:0000256" key="10">
    <source>
        <dbReference type="ARBA" id="ARBA00023004"/>
    </source>
</evidence>
<feature type="transmembrane region" description="Helical" evidence="15">
    <location>
        <begin position="311"/>
        <end position="334"/>
    </location>
</feature>
<keyword evidence="10 13" id="KW-0408">Iron</keyword>
<keyword evidence="15" id="KW-0812">Transmembrane</keyword>
<keyword evidence="7" id="KW-0256">Endoplasmic reticulum</keyword>
<keyword evidence="15" id="KW-1133">Transmembrane helix</keyword>
<evidence type="ECO:0000313" key="16">
    <source>
        <dbReference type="EMBL" id="AFR43487.1"/>
    </source>
</evidence>
<dbReference type="FunFam" id="1.10.630.10:FF:000042">
    <property type="entry name" value="Cytochrome P450"/>
    <property type="match status" value="1"/>
</dbReference>
<dbReference type="PANTHER" id="PTHR24292">
    <property type="entry name" value="CYTOCHROME P450"/>
    <property type="match status" value="1"/>
</dbReference>
<feature type="binding site" description="axial binding residue" evidence="13">
    <location>
        <position position="461"/>
    </location>
    <ligand>
        <name>heme</name>
        <dbReference type="ChEBI" id="CHEBI:30413"/>
    </ligand>
    <ligandPart>
        <name>Fe</name>
        <dbReference type="ChEBI" id="CHEBI:18248"/>
    </ligandPart>
</feature>
<gene>
    <name evidence="16" type="primary">CYP9AQ2</name>
</gene>
<dbReference type="EMBL" id="JN984156">
    <property type="protein sequence ID" value="AFR43487.1"/>
    <property type="molecule type" value="mRNA"/>
</dbReference>
<dbReference type="PROSITE" id="PS00086">
    <property type="entry name" value="CYTOCHROME_P450"/>
    <property type="match status" value="1"/>
</dbReference>
<reference evidence="16" key="1">
    <citation type="submission" date="2011-10" db="EMBL/GenBank/DDBJ databases">
        <title>Molecular Characterization of Cytochrome P450s in Oriental Migratory Locust, Locusta migratoria manilensis (Meyen).</title>
        <authorList>
            <person name="Guo Y."/>
            <person name="Ma E."/>
            <person name="Zhang J."/>
            <person name="Zhu K."/>
        </authorList>
    </citation>
    <scope>NUCLEOTIDE SEQUENCE</scope>
</reference>
<protein>
    <submittedName>
        <fullName evidence="16">Cytochrome P450</fullName>
    </submittedName>
</protein>
<evidence type="ECO:0000256" key="7">
    <source>
        <dbReference type="ARBA" id="ARBA00022824"/>
    </source>
</evidence>
<dbReference type="PANTHER" id="PTHR24292:SF54">
    <property type="entry name" value="CYP9F3-RELATED"/>
    <property type="match status" value="1"/>
</dbReference>
<keyword evidence="6 13" id="KW-0479">Metal-binding</keyword>
<keyword evidence="8" id="KW-0492">Microsome</keyword>
<comment type="similarity">
    <text evidence="4 14">Belongs to the cytochrome P450 family.</text>
</comment>
<keyword evidence="11 14" id="KW-0503">Monooxygenase</keyword>
<dbReference type="GO" id="GO:0004497">
    <property type="term" value="F:monooxygenase activity"/>
    <property type="evidence" value="ECO:0007669"/>
    <property type="project" value="UniProtKB-KW"/>
</dbReference>
<keyword evidence="9 14" id="KW-0560">Oxidoreductase</keyword>
<name>A0A288D085_LOCMI</name>
<accession>A0A288D085</accession>
<dbReference type="InterPro" id="IPR036396">
    <property type="entry name" value="Cyt_P450_sf"/>
</dbReference>